<protein>
    <submittedName>
        <fullName evidence="1">Uncharacterized protein</fullName>
    </submittedName>
</protein>
<dbReference type="Proteomes" id="UP001209540">
    <property type="component" value="Unassembled WGS sequence"/>
</dbReference>
<sequence length="156" mass="18414">MEAHVIKNCTGCAGCTGSFPWWQIPWFVNVRRALLLGFLQDPAANIQNPEFTINTSHLREQVFWGVHQDYISQMMRDDPLDQLNVYFSRWVAQLSPVHRRRQLVDNIIANHAQAIARTIGVHSNYVVHEIRIRARRLFGHHRHHQYSLPLRFITYY</sequence>
<name>A0AAD5KK38_9FUNG</name>
<gene>
    <name evidence="1" type="ORF">BDA99DRAFT_533892</name>
</gene>
<reference evidence="1" key="2">
    <citation type="submission" date="2023-02" db="EMBL/GenBank/DDBJ databases">
        <authorList>
            <consortium name="DOE Joint Genome Institute"/>
            <person name="Mondo S.J."/>
            <person name="Chang Y."/>
            <person name="Wang Y."/>
            <person name="Ahrendt S."/>
            <person name="Andreopoulos W."/>
            <person name="Barry K."/>
            <person name="Beard J."/>
            <person name="Benny G.L."/>
            <person name="Blankenship S."/>
            <person name="Bonito G."/>
            <person name="Cuomo C."/>
            <person name="Desiro A."/>
            <person name="Gervers K.A."/>
            <person name="Hundley H."/>
            <person name="Kuo A."/>
            <person name="LaButti K."/>
            <person name="Lang B.F."/>
            <person name="Lipzen A."/>
            <person name="O'Donnell K."/>
            <person name="Pangilinan J."/>
            <person name="Reynolds N."/>
            <person name="Sandor L."/>
            <person name="Smith M.W."/>
            <person name="Tsang A."/>
            <person name="Grigoriev I.V."/>
            <person name="Stajich J.E."/>
            <person name="Spatafora J.W."/>
        </authorList>
    </citation>
    <scope>NUCLEOTIDE SEQUENCE</scope>
    <source>
        <strain evidence="1">RSA 2281</strain>
    </source>
</reference>
<proteinExistence type="predicted"/>
<keyword evidence="2" id="KW-1185">Reference proteome</keyword>
<accession>A0AAD5KK38</accession>
<dbReference type="EMBL" id="JAIXMP010000005">
    <property type="protein sequence ID" value="KAI9273068.1"/>
    <property type="molecule type" value="Genomic_DNA"/>
</dbReference>
<evidence type="ECO:0000313" key="1">
    <source>
        <dbReference type="EMBL" id="KAI9273068.1"/>
    </source>
</evidence>
<dbReference type="AlphaFoldDB" id="A0AAD5KK38"/>
<comment type="caution">
    <text evidence="1">The sequence shown here is derived from an EMBL/GenBank/DDBJ whole genome shotgun (WGS) entry which is preliminary data.</text>
</comment>
<evidence type="ECO:0000313" key="2">
    <source>
        <dbReference type="Proteomes" id="UP001209540"/>
    </source>
</evidence>
<reference evidence="1" key="1">
    <citation type="journal article" date="2022" name="IScience">
        <title>Evolution of zygomycete secretomes and the origins of terrestrial fungal ecologies.</title>
        <authorList>
            <person name="Chang Y."/>
            <person name="Wang Y."/>
            <person name="Mondo S."/>
            <person name="Ahrendt S."/>
            <person name="Andreopoulos W."/>
            <person name="Barry K."/>
            <person name="Beard J."/>
            <person name="Benny G.L."/>
            <person name="Blankenship S."/>
            <person name="Bonito G."/>
            <person name="Cuomo C."/>
            <person name="Desiro A."/>
            <person name="Gervers K.A."/>
            <person name="Hundley H."/>
            <person name="Kuo A."/>
            <person name="LaButti K."/>
            <person name="Lang B.F."/>
            <person name="Lipzen A."/>
            <person name="O'Donnell K."/>
            <person name="Pangilinan J."/>
            <person name="Reynolds N."/>
            <person name="Sandor L."/>
            <person name="Smith M.E."/>
            <person name="Tsang A."/>
            <person name="Grigoriev I.V."/>
            <person name="Stajich J.E."/>
            <person name="Spatafora J.W."/>
        </authorList>
    </citation>
    <scope>NUCLEOTIDE SEQUENCE</scope>
    <source>
        <strain evidence="1">RSA 2281</strain>
    </source>
</reference>
<organism evidence="1 2">
    <name type="scientific">Phascolomyces articulosus</name>
    <dbReference type="NCBI Taxonomy" id="60185"/>
    <lineage>
        <taxon>Eukaryota</taxon>
        <taxon>Fungi</taxon>
        <taxon>Fungi incertae sedis</taxon>
        <taxon>Mucoromycota</taxon>
        <taxon>Mucoromycotina</taxon>
        <taxon>Mucoromycetes</taxon>
        <taxon>Mucorales</taxon>
        <taxon>Lichtheimiaceae</taxon>
        <taxon>Phascolomyces</taxon>
    </lineage>
</organism>